<keyword evidence="7" id="KW-1185">Reference proteome</keyword>
<feature type="transmembrane region" description="Helical" evidence="5">
    <location>
        <begin position="167"/>
        <end position="188"/>
    </location>
</feature>
<evidence type="ECO:0000256" key="4">
    <source>
        <dbReference type="ARBA" id="ARBA00023136"/>
    </source>
</evidence>
<dbReference type="GO" id="GO:0005886">
    <property type="term" value="C:plasma membrane"/>
    <property type="evidence" value="ECO:0007669"/>
    <property type="project" value="TreeGrafter"/>
</dbReference>
<evidence type="ECO:0000313" key="6">
    <source>
        <dbReference type="EMBL" id="KIM66412.1"/>
    </source>
</evidence>
<accession>A0A0C3AN62</accession>
<proteinExistence type="predicted"/>
<feature type="transmembrane region" description="Helical" evidence="5">
    <location>
        <begin position="407"/>
        <end position="425"/>
    </location>
</feature>
<dbReference type="PANTHER" id="PTHR23502">
    <property type="entry name" value="MAJOR FACILITATOR SUPERFAMILY"/>
    <property type="match status" value="1"/>
</dbReference>
<dbReference type="AlphaFoldDB" id="A0A0C3AN62"/>
<dbReference type="InParanoid" id="A0A0C3AN62"/>
<feature type="transmembrane region" description="Helical" evidence="5">
    <location>
        <begin position="87"/>
        <end position="110"/>
    </location>
</feature>
<reference evidence="6 7" key="1">
    <citation type="submission" date="2014-04" db="EMBL/GenBank/DDBJ databases">
        <authorList>
            <consortium name="DOE Joint Genome Institute"/>
            <person name="Kuo A."/>
            <person name="Kohler A."/>
            <person name="Nagy L.G."/>
            <person name="Floudas D."/>
            <person name="Copeland A."/>
            <person name="Barry K.W."/>
            <person name="Cichocki N."/>
            <person name="Veneault-Fourrey C."/>
            <person name="LaButti K."/>
            <person name="Lindquist E.A."/>
            <person name="Lipzen A."/>
            <person name="Lundell T."/>
            <person name="Morin E."/>
            <person name="Murat C."/>
            <person name="Sun H."/>
            <person name="Tunlid A."/>
            <person name="Henrissat B."/>
            <person name="Grigoriev I.V."/>
            <person name="Hibbett D.S."/>
            <person name="Martin F."/>
            <person name="Nordberg H.P."/>
            <person name="Cantor M.N."/>
            <person name="Hua S.X."/>
        </authorList>
    </citation>
    <scope>NUCLEOTIDE SEQUENCE [LARGE SCALE GENOMIC DNA]</scope>
    <source>
        <strain evidence="6 7">Foug A</strain>
    </source>
</reference>
<dbReference type="PANTHER" id="PTHR23502:SF7">
    <property type="entry name" value="DRUG_PROTON ANTIPORTER YHK8-RELATED"/>
    <property type="match status" value="1"/>
</dbReference>
<gene>
    <name evidence="6" type="ORF">SCLCIDRAFT_21909</name>
</gene>
<dbReference type="HOGENOM" id="CLU_008455_11_5_1"/>
<keyword evidence="2 5" id="KW-0812">Transmembrane</keyword>
<comment type="subcellular location">
    <subcellularLocation>
        <location evidence="1">Membrane</location>
        <topology evidence="1">Multi-pass membrane protein</topology>
    </subcellularLocation>
</comment>
<dbReference type="InterPro" id="IPR011701">
    <property type="entry name" value="MFS"/>
</dbReference>
<feature type="transmembrane region" description="Helical" evidence="5">
    <location>
        <begin position="131"/>
        <end position="151"/>
    </location>
</feature>
<evidence type="ECO:0000256" key="5">
    <source>
        <dbReference type="SAM" id="Phobius"/>
    </source>
</evidence>
<evidence type="ECO:0008006" key="8">
    <source>
        <dbReference type="Google" id="ProtNLM"/>
    </source>
</evidence>
<protein>
    <recommendedName>
        <fullName evidence="8">Major facilitator superfamily (MFS) profile domain-containing protein</fullName>
    </recommendedName>
</protein>
<keyword evidence="3 5" id="KW-1133">Transmembrane helix</keyword>
<dbReference type="Proteomes" id="UP000053989">
    <property type="component" value="Unassembled WGS sequence"/>
</dbReference>
<feature type="transmembrane region" description="Helical" evidence="5">
    <location>
        <begin position="370"/>
        <end position="395"/>
    </location>
</feature>
<dbReference type="Gene3D" id="1.20.1250.20">
    <property type="entry name" value="MFS general substrate transporter like domains"/>
    <property type="match status" value="1"/>
</dbReference>
<evidence type="ECO:0000313" key="7">
    <source>
        <dbReference type="Proteomes" id="UP000053989"/>
    </source>
</evidence>
<dbReference type="InterPro" id="IPR036259">
    <property type="entry name" value="MFS_trans_sf"/>
</dbReference>
<reference evidence="7" key="2">
    <citation type="submission" date="2015-01" db="EMBL/GenBank/DDBJ databases">
        <title>Evolutionary Origins and Diversification of the Mycorrhizal Mutualists.</title>
        <authorList>
            <consortium name="DOE Joint Genome Institute"/>
            <consortium name="Mycorrhizal Genomics Consortium"/>
            <person name="Kohler A."/>
            <person name="Kuo A."/>
            <person name="Nagy L.G."/>
            <person name="Floudas D."/>
            <person name="Copeland A."/>
            <person name="Barry K.W."/>
            <person name="Cichocki N."/>
            <person name="Veneault-Fourrey C."/>
            <person name="LaButti K."/>
            <person name="Lindquist E.A."/>
            <person name="Lipzen A."/>
            <person name="Lundell T."/>
            <person name="Morin E."/>
            <person name="Murat C."/>
            <person name="Riley R."/>
            <person name="Ohm R."/>
            <person name="Sun H."/>
            <person name="Tunlid A."/>
            <person name="Henrissat B."/>
            <person name="Grigoriev I.V."/>
            <person name="Hibbett D.S."/>
            <person name="Martin F."/>
        </authorList>
    </citation>
    <scope>NUCLEOTIDE SEQUENCE [LARGE SCALE GENOMIC DNA]</scope>
    <source>
        <strain evidence="7">Foug A</strain>
    </source>
</reference>
<evidence type="ECO:0000256" key="3">
    <source>
        <dbReference type="ARBA" id="ARBA00022989"/>
    </source>
</evidence>
<feature type="transmembrane region" description="Helical" evidence="5">
    <location>
        <begin position="431"/>
        <end position="452"/>
    </location>
</feature>
<dbReference type="STRING" id="1036808.A0A0C3AN62"/>
<dbReference type="Pfam" id="PF07690">
    <property type="entry name" value="MFS_1"/>
    <property type="match status" value="1"/>
</dbReference>
<evidence type="ECO:0000256" key="2">
    <source>
        <dbReference type="ARBA" id="ARBA00022692"/>
    </source>
</evidence>
<dbReference type="GO" id="GO:0022857">
    <property type="term" value="F:transmembrane transporter activity"/>
    <property type="evidence" value="ECO:0007669"/>
    <property type="project" value="InterPro"/>
</dbReference>
<keyword evidence="4 5" id="KW-0472">Membrane</keyword>
<sequence length="467" mass="51399">MSTKTSTISAEQSPLGEIRQSNLVDPYLVTLEAHDDPQNMPALRRWIAVLVISSGALCVTAASSAAFTETGAAETFHVSHEVTILGISLFVAGLGLSSLSSGCFFGSAFLSVAGGSVTDMFAASKVANPMAVYTISPFIGPVIGPLVAGFINQNLYWRWTYRVDLCWIFLECLLLFLLVPETYAPVILKKKAVKLREETGDLKYYAPLDRREGSLAFAILISCYKPFRKLSYLEDQFTDPNEFQELLLFDRMALLLDIWNALLLGLLYLAFQVFPMIFEEKYHFNTQMTGLSFLGLGMGMACSSRGYSNFHIYDSFLCGRLFTRKAAEFNGDLPPEVMLIMGQAGAVLVPISLFWLAFTTYSTVHWIVPIIASIPFGSGIYFSFASTFMYLVTAYRPIAASAMASNSALRCGFAAAFPLFAVAMYDRLGTVGATALLAGLTTIMAPLPFIFYRIGERLRRNSPFAIN</sequence>
<dbReference type="OrthoDB" id="3561359at2759"/>
<evidence type="ECO:0000256" key="1">
    <source>
        <dbReference type="ARBA" id="ARBA00004141"/>
    </source>
</evidence>
<dbReference type="SUPFAM" id="SSF103473">
    <property type="entry name" value="MFS general substrate transporter"/>
    <property type="match status" value="1"/>
</dbReference>
<name>A0A0C3AN62_9AGAM</name>
<dbReference type="EMBL" id="KN822017">
    <property type="protein sequence ID" value="KIM66412.1"/>
    <property type="molecule type" value="Genomic_DNA"/>
</dbReference>
<organism evidence="6 7">
    <name type="scientific">Scleroderma citrinum Foug A</name>
    <dbReference type="NCBI Taxonomy" id="1036808"/>
    <lineage>
        <taxon>Eukaryota</taxon>
        <taxon>Fungi</taxon>
        <taxon>Dikarya</taxon>
        <taxon>Basidiomycota</taxon>
        <taxon>Agaricomycotina</taxon>
        <taxon>Agaricomycetes</taxon>
        <taxon>Agaricomycetidae</taxon>
        <taxon>Boletales</taxon>
        <taxon>Sclerodermatineae</taxon>
        <taxon>Sclerodermataceae</taxon>
        <taxon>Scleroderma</taxon>
    </lineage>
</organism>
<feature type="transmembrane region" description="Helical" evidence="5">
    <location>
        <begin position="337"/>
        <end position="358"/>
    </location>
</feature>
<feature type="transmembrane region" description="Helical" evidence="5">
    <location>
        <begin position="258"/>
        <end position="278"/>
    </location>
</feature>
<feature type="transmembrane region" description="Helical" evidence="5">
    <location>
        <begin position="46"/>
        <end position="67"/>
    </location>
</feature>